<evidence type="ECO:0000313" key="6">
    <source>
        <dbReference type="Proteomes" id="UP000758155"/>
    </source>
</evidence>
<dbReference type="EMBL" id="SWKV01000274">
    <property type="protein sequence ID" value="KAF3029154.1"/>
    <property type="molecule type" value="Genomic_DNA"/>
</dbReference>
<keyword evidence="6" id="KW-1185">Reference proteome</keyword>
<evidence type="ECO:0000256" key="3">
    <source>
        <dbReference type="ARBA" id="ARBA00023002"/>
    </source>
</evidence>
<keyword evidence="2" id="KW-0274">FAD</keyword>
<sequence length="428" mass="47121">MTQQPLNILISGGGIAGTSLAFTIARQPGFRMQPNITLIEKSPVPRTTGQAVDIRGPGVDVITKLGLEPEIKARHTTETGISFLDSKGVTAAVFPATGDTKNQGASSEYEILRGDLAGLLLDGVNAAKGKGAKVNIVYGESIEHMEEREDGSGVDVYFTNRKVSNQKFDVVIGADGIASKTRSLIFGKADLKKHIKPSGLYIAFFSIPRIPEDNSLWRWCQIPPGLGMHLRPHCNKKTMGVYLTICNSTQDYLPELEDVIHADFATQKKYLRQRFQNVGWQSQRFLDGMDATGDFYMSHWCRVETTKYTKGHCVILGDAAFATMGIGTSLAMTGAYCIAGELSKIESASQVQGALQKYEDLVRPYIEKTQNPMGKSVGMQIANPQTAWGVWAFQMVLKIVTLLKIPQLMMHFFGGDGREDWKVPEYGW</sequence>
<dbReference type="Proteomes" id="UP000758155">
    <property type="component" value="Unassembled WGS sequence"/>
</dbReference>
<feature type="domain" description="FAD-binding" evidence="4">
    <location>
        <begin position="8"/>
        <end position="368"/>
    </location>
</feature>
<evidence type="ECO:0000256" key="2">
    <source>
        <dbReference type="ARBA" id="ARBA00022827"/>
    </source>
</evidence>
<dbReference type="GO" id="GO:0016491">
    <property type="term" value="F:oxidoreductase activity"/>
    <property type="evidence" value="ECO:0007669"/>
    <property type="project" value="UniProtKB-KW"/>
</dbReference>
<dbReference type="PANTHER" id="PTHR46865:SF2">
    <property type="entry name" value="MONOOXYGENASE"/>
    <property type="match status" value="1"/>
</dbReference>
<evidence type="ECO:0000259" key="4">
    <source>
        <dbReference type="Pfam" id="PF01494"/>
    </source>
</evidence>
<dbReference type="InterPro" id="IPR036188">
    <property type="entry name" value="FAD/NAD-bd_sf"/>
</dbReference>
<dbReference type="Gene3D" id="3.50.50.60">
    <property type="entry name" value="FAD/NAD(P)-binding domain"/>
    <property type="match status" value="1"/>
</dbReference>
<gene>
    <name evidence="5" type="ORF">E8E12_000419</name>
</gene>
<dbReference type="Pfam" id="PF01494">
    <property type="entry name" value="FAD_binding_3"/>
    <property type="match status" value="1"/>
</dbReference>
<protein>
    <recommendedName>
        <fullName evidence="4">FAD-binding domain-containing protein</fullName>
    </recommendedName>
</protein>
<comment type="caution">
    <text evidence="5">The sequence shown here is derived from an EMBL/GenBank/DDBJ whole genome shotgun (WGS) entry which is preliminary data.</text>
</comment>
<dbReference type="AlphaFoldDB" id="A0A9P4WFH1"/>
<reference evidence="5" key="1">
    <citation type="submission" date="2019-04" db="EMBL/GenBank/DDBJ databases">
        <title>Sequencing of skin fungus with MAO and IRED activity.</title>
        <authorList>
            <person name="Marsaioli A.J."/>
            <person name="Bonatto J.M.C."/>
            <person name="Reis Junior O."/>
        </authorList>
    </citation>
    <scope>NUCLEOTIDE SEQUENCE</scope>
    <source>
        <strain evidence="5">28M1</strain>
    </source>
</reference>
<dbReference type="GO" id="GO:0071949">
    <property type="term" value="F:FAD binding"/>
    <property type="evidence" value="ECO:0007669"/>
    <property type="project" value="InterPro"/>
</dbReference>
<evidence type="ECO:0000256" key="1">
    <source>
        <dbReference type="ARBA" id="ARBA00022630"/>
    </source>
</evidence>
<accession>A0A9P4WFH1</accession>
<dbReference type="OrthoDB" id="655030at2759"/>
<dbReference type="InterPro" id="IPR002938">
    <property type="entry name" value="FAD-bd"/>
</dbReference>
<keyword evidence="3" id="KW-0560">Oxidoreductase</keyword>
<organism evidence="5 6">
    <name type="scientific">Didymella heteroderae</name>
    <dbReference type="NCBI Taxonomy" id="1769908"/>
    <lineage>
        <taxon>Eukaryota</taxon>
        <taxon>Fungi</taxon>
        <taxon>Dikarya</taxon>
        <taxon>Ascomycota</taxon>
        <taxon>Pezizomycotina</taxon>
        <taxon>Dothideomycetes</taxon>
        <taxon>Pleosporomycetidae</taxon>
        <taxon>Pleosporales</taxon>
        <taxon>Pleosporineae</taxon>
        <taxon>Didymellaceae</taxon>
        <taxon>Didymella</taxon>
    </lineage>
</organism>
<dbReference type="PRINTS" id="PR00420">
    <property type="entry name" value="RNGMNOXGNASE"/>
</dbReference>
<dbReference type="SUPFAM" id="SSF51905">
    <property type="entry name" value="FAD/NAD(P)-binding domain"/>
    <property type="match status" value="1"/>
</dbReference>
<dbReference type="PANTHER" id="PTHR46865">
    <property type="entry name" value="OXIDOREDUCTASE-RELATED"/>
    <property type="match status" value="1"/>
</dbReference>
<name>A0A9P4WFH1_9PLEO</name>
<proteinExistence type="predicted"/>
<dbReference type="InterPro" id="IPR051704">
    <property type="entry name" value="FAD_aromatic-hydroxylase"/>
</dbReference>
<evidence type="ECO:0000313" key="5">
    <source>
        <dbReference type="EMBL" id="KAF3029154.1"/>
    </source>
</evidence>
<keyword evidence="1" id="KW-0285">Flavoprotein</keyword>